<reference evidence="5" key="1">
    <citation type="journal article" date="2014" name="Int. J. Syst. Evol. Microbiol.">
        <title>Complete genome sequence of Corynebacterium casei LMG S-19264T (=DSM 44701T), isolated from a smear-ripened cheese.</title>
        <authorList>
            <consortium name="US DOE Joint Genome Institute (JGI-PGF)"/>
            <person name="Walter F."/>
            <person name="Albersmeier A."/>
            <person name="Kalinowski J."/>
            <person name="Ruckert C."/>
        </authorList>
    </citation>
    <scope>NUCLEOTIDE SEQUENCE</scope>
    <source>
        <strain evidence="5">CGMCC 1.14988</strain>
    </source>
</reference>
<dbReference type="Pfam" id="PF00534">
    <property type="entry name" value="Glycos_transf_1"/>
    <property type="match status" value="1"/>
</dbReference>
<evidence type="ECO:0000313" key="5">
    <source>
        <dbReference type="EMBL" id="GGI05452.1"/>
    </source>
</evidence>
<dbReference type="EMBL" id="BMHA01000004">
    <property type="protein sequence ID" value="GGI05452.1"/>
    <property type="molecule type" value="Genomic_DNA"/>
</dbReference>
<proteinExistence type="predicted"/>
<accession>A0A8J3ADN5</accession>
<keyword evidence="6" id="KW-1185">Reference proteome</keyword>
<sequence>MRIVNYHPRARVGDGGITNSVRRLAEAWARQGAVPVIAFDGRGRPFDEDGVRWWPIRHVGRGALRVPVDGLGPLGGADWLVLNSAWTAANLRLGAAARRQRVPYVLAPRGAYDPLILQRRARAKRVWWQLGERRLVADAAAVHVFFPEQGRHLDELEVPVRLLVAPNGVVPPGHTSWDGGSGGYVLYLGRYDPEHKGIDLLLRACAALPAGRRPQLRLHGSDWRGGRVRVEGLVADLGLADVVTVGPPVHGEHKWRVVARARGLVYPSRWEGFGNSLAEAAALGVPCLATPYPLARELGAAGACLVVPPTVEDLADGLRRLIAPQAAAVGQRARRHVAEHLGWDQVAASWLRQLAALGSAPRGVG</sequence>
<dbReference type="PANTHER" id="PTHR12526:SF510">
    <property type="entry name" value="D-INOSITOL 3-PHOSPHATE GLYCOSYLTRANSFERASE"/>
    <property type="match status" value="1"/>
</dbReference>
<evidence type="ECO:0000259" key="3">
    <source>
        <dbReference type="Pfam" id="PF00534"/>
    </source>
</evidence>
<dbReference type="Gene3D" id="3.40.50.2000">
    <property type="entry name" value="Glycogen Phosphorylase B"/>
    <property type="match status" value="1"/>
</dbReference>
<dbReference type="AlphaFoldDB" id="A0A8J3ADN5"/>
<keyword evidence="2" id="KW-0808">Transferase</keyword>
<dbReference type="Proteomes" id="UP000650511">
    <property type="component" value="Unassembled WGS sequence"/>
</dbReference>
<evidence type="ECO:0000256" key="1">
    <source>
        <dbReference type="ARBA" id="ARBA00022676"/>
    </source>
</evidence>
<dbReference type="RefSeq" id="WP_165403918.1">
    <property type="nucleotide sequence ID" value="NZ_BMHA01000004.1"/>
</dbReference>
<feature type="domain" description="Glycosyltransferase subfamily 4-like N-terminal" evidence="4">
    <location>
        <begin position="15"/>
        <end position="168"/>
    </location>
</feature>
<comment type="caution">
    <text evidence="5">The sequence shown here is derived from an EMBL/GenBank/DDBJ whole genome shotgun (WGS) entry which is preliminary data.</text>
</comment>
<gene>
    <name evidence="5" type="ORF">GCM10011354_14170</name>
</gene>
<reference evidence="5" key="2">
    <citation type="submission" date="2020-09" db="EMBL/GenBank/DDBJ databases">
        <authorList>
            <person name="Sun Q."/>
            <person name="Zhou Y."/>
        </authorList>
    </citation>
    <scope>NUCLEOTIDE SEQUENCE</scope>
    <source>
        <strain evidence="5">CGMCC 1.14988</strain>
    </source>
</reference>
<organism evidence="5 6">
    <name type="scientific">Egicoccus halophilus</name>
    <dbReference type="NCBI Taxonomy" id="1670830"/>
    <lineage>
        <taxon>Bacteria</taxon>
        <taxon>Bacillati</taxon>
        <taxon>Actinomycetota</taxon>
        <taxon>Nitriliruptoria</taxon>
        <taxon>Egicoccales</taxon>
        <taxon>Egicoccaceae</taxon>
        <taxon>Egicoccus</taxon>
    </lineage>
</organism>
<protein>
    <submittedName>
        <fullName evidence="5">Uncharacterized protein</fullName>
    </submittedName>
</protein>
<evidence type="ECO:0000259" key="4">
    <source>
        <dbReference type="Pfam" id="PF13579"/>
    </source>
</evidence>
<feature type="domain" description="Glycosyl transferase family 1" evidence="3">
    <location>
        <begin position="184"/>
        <end position="327"/>
    </location>
</feature>
<dbReference type="PANTHER" id="PTHR12526">
    <property type="entry name" value="GLYCOSYLTRANSFERASE"/>
    <property type="match status" value="1"/>
</dbReference>
<keyword evidence="1" id="KW-0328">Glycosyltransferase</keyword>
<dbReference type="InterPro" id="IPR001296">
    <property type="entry name" value="Glyco_trans_1"/>
</dbReference>
<dbReference type="SUPFAM" id="SSF53756">
    <property type="entry name" value="UDP-Glycosyltransferase/glycogen phosphorylase"/>
    <property type="match status" value="1"/>
</dbReference>
<evidence type="ECO:0000256" key="2">
    <source>
        <dbReference type="ARBA" id="ARBA00022679"/>
    </source>
</evidence>
<dbReference type="Pfam" id="PF13579">
    <property type="entry name" value="Glyco_trans_4_4"/>
    <property type="match status" value="1"/>
</dbReference>
<dbReference type="InterPro" id="IPR028098">
    <property type="entry name" value="Glyco_trans_4-like_N"/>
</dbReference>
<name>A0A8J3ADN5_9ACTN</name>
<dbReference type="GO" id="GO:0016757">
    <property type="term" value="F:glycosyltransferase activity"/>
    <property type="evidence" value="ECO:0007669"/>
    <property type="project" value="UniProtKB-KW"/>
</dbReference>
<evidence type="ECO:0000313" key="6">
    <source>
        <dbReference type="Proteomes" id="UP000650511"/>
    </source>
</evidence>